<evidence type="ECO:0000256" key="1">
    <source>
        <dbReference type="SAM" id="MobiDB-lite"/>
    </source>
</evidence>
<gene>
    <name evidence="2" type="ORF">MMF93_21465</name>
</gene>
<reference evidence="2 3" key="1">
    <citation type="journal article" date="2023" name="Microbiol. Spectr.">
        <title>Synergy between Genome Mining, Metabolomics, and Bioinformatics Uncovers Antibacterial Chlorinated Carbazole Alkaloids and Their Biosynthetic Gene Cluster from Streptomyces tubbatahanensis sp. nov., a Novel Actinomycete Isolated from Sulu Sea, Philippines.</title>
        <authorList>
            <person name="Tenebro C.P."/>
            <person name="Trono D.J.V.L."/>
            <person name="Balida L.A.P."/>
            <person name="Bayog L.K.A."/>
            <person name="Bruna J.R."/>
            <person name="Sabido E.M."/>
            <person name="Caspe D.P.C."/>
            <person name="de Los Santos E.L.C."/>
            <person name="Saludes J.P."/>
            <person name="Dalisay D.S."/>
        </authorList>
    </citation>
    <scope>NUCLEOTIDE SEQUENCE [LARGE SCALE GENOMIC DNA]</scope>
    <source>
        <strain evidence="2 3">DSD3025</strain>
    </source>
</reference>
<dbReference type="EMBL" id="CP093846">
    <property type="protein sequence ID" value="UNS98742.1"/>
    <property type="molecule type" value="Genomic_DNA"/>
</dbReference>
<keyword evidence="3" id="KW-1185">Reference proteome</keyword>
<accession>A0ABY3XW67</accession>
<sequence>MSTDDDDMPLAAPRVDVAPDGRLSVPAHDVTALLRSVARSWAHSTRHGAPVRASASHDTVRLEPATVHALAGTLEQIADELDVQFIGVAGRTPPPAPPSADPDPED</sequence>
<dbReference type="RefSeq" id="WP_242754009.1">
    <property type="nucleotide sequence ID" value="NZ_CP093846.1"/>
</dbReference>
<protein>
    <submittedName>
        <fullName evidence="2">Uncharacterized protein</fullName>
    </submittedName>
</protein>
<evidence type="ECO:0000313" key="2">
    <source>
        <dbReference type="EMBL" id="UNS98742.1"/>
    </source>
</evidence>
<evidence type="ECO:0000313" key="3">
    <source>
        <dbReference type="Proteomes" id="UP001202244"/>
    </source>
</evidence>
<name>A0ABY3XW67_9ACTN</name>
<feature type="region of interest" description="Disordered" evidence="1">
    <location>
        <begin position="1"/>
        <end position="22"/>
    </location>
</feature>
<proteinExistence type="predicted"/>
<organism evidence="2 3">
    <name type="scientific">Streptomyces tubbatahanensis</name>
    <dbReference type="NCBI Taxonomy" id="2923272"/>
    <lineage>
        <taxon>Bacteria</taxon>
        <taxon>Bacillati</taxon>
        <taxon>Actinomycetota</taxon>
        <taxon>Actinomycetes</taxon>
        <taxon>Kitasatosporales</taxon>
        <taxon>Streptomycetaceae</taxon>
        <taxon>Streptomyces</taxon>
    </lineage>
</organism>
<dbReference type="Proteomes" id="UP001202244">
    <property type="component" value="Chromosome"/>
</dbReference>